<comment type="caution">
    <text evidence="13">The sequence shown here is derived from an EMBL/GenBank/DDBJ whole genome shotgun (WGS) entry which is preliminary data.</text>
</comment>
<dbReference type="Proteomes" id="UP000276223">
    <property type="component" value="Unassembled WGS sequence"/>
</dbReference>
<dbReference type="PROSITE" id="PS52016">
    <property type="entry name" value="TONB_DEPENDENT_REC_3"/>
    <property type="match status" value="1"/>
</dbReference>
<keyword evidence="8 13" id="KW-0675">Receptor</keyword>
<evidence type="ECO:0000256" key="8">
    <source>
        <dbReference type="ARBA" id="ARBA00023170"/>
    </source>
</evidence>
<accession>A0A3N1UUM2</accession>
<evidence type="ECO:0000256" key="3">
    <source>
        <dbReference type="ARBA" id="ARBA00022452"/>
    </source>
</evidence>
<evidence type="ECO:0000256" key="1">
    <source>
        <dbReference type="ARBA" id="ARBA00004571"/>
    </source>
</evidence>
<reference evidence="13 14" key="1">
    <citation type="submission" date="2018-11" db="EMBL/GenBank/DDBJ databases">
        <title>Genomic Encyclopedia of Type Strains, Phase IV (KMG-IV): sequencing the most valuable type-strain genomes for metagenomic binning, comparative biology and taxonomic classification.</title>
        <authorList>
            <person name="Goeker M."/>
        </authorList>
    </citation>
    <scope>NUCLEOTIDE SEQUENCE [LARGE SCALE GENOMIC DNA]</scope>
    <source>
        <strain evidence="13 14">DSM 22027</strain>
    </source>
</reference>
<organism evidence="13 14">
    <name type="scientific">Desulfosoma caldarium</name>
    <dbReference type="NCBI Taxonomy" id="610254"/>
    <lineage>
        <taxon>Bacteria</taxon>
        <taxon>Pseudomonadati</taxon>
        <taxon>Thermodesulfobacteriota</taxon>
        <taxon>Syntrophobacteria</taxon>
        <taxon>Syntrophobacterales</taxon>
        <taxon>Syntrophobacteraceae</taxon>
        <taxon>Desulfosoma</taxon>
    </lineage>
</organism>
<evidence type="ECO:0000259" key="12">
    <source>
        <dbReference type="Pfam" id="PF00593"/>
    </source>
</evidence>
<keyword evidence="5" id="KW-0732">Signal</keyword>
<dbReference type="GO" id="GO:0044718">
    <property type="term" value="P:siderophore transmembrane transport"/>
    <property type="evidence" value="ECO:0007669"/>
    <property type="project" value="TreeGrafter"/>
</dbReference>
<evidence type="ECO:0000256" key="10">
    <source>
        <dbReference type="PROSITE-ProRule" id="PRU01360"/>
    </source>
</evidence>
<protein>
    <submittedName>
        <fullName evidence="13">Outer membrane receptor protein involved in Fe transport</fullName>
    </submittedName>
</protein>
<dbReference type="GO" id="GO:0015344">
    <property type="term" value="F:siderophore uptake transmembrane transporter activity"/>
    <property type="evidence" value="ECO:0007669"/>
    <property type="project" value="TreeGrafter"/>
</dbReference>
<sequence>MLEGLPIDVFVEPQALEMLVVDRIEVQRGPAAVLYPNYLGMDFAGNQSPLTGTTNIFLKEPFPEPQTILDAYYGSYRTFGGRFLHQQSLGNVHFFLGASLEDSDYTNYGTKDSWLNMIDNPEYQKTKFYGRTTWFIDGNERHKASFFVNRTNHHGDAGRPKRGFDHDYWTIHSAYQLPFSETLTAMAKIGYRNYDRSWEEDNYPADLSLREKGGVRQEIIPADLSVAFEHWGGSLLTVGTDFQTASYKTYTDPGLRSVINDANALQYGLYAQEELVWGRTIFRLGGRYAYTKHDVDRLGGSVPEDDSISWNKWLWSAGVRHHVLDHLAVYANVGSSFVAPSIHSVGGTLRSSDRGVPGKDGRLPNPDLDPESGIGGDLGLDWKPWTNLALSVRGFYNKVNDQIVQVVVSQNPSQAQDINAGDTTSMGFELEVQYRPTPWMRCFANYTYTDTEIDNNKDPDMDGAEVPFVPKNMANIGVDMDLPHDFKVSVYLHLAGKIYDSTSKKDRNRFSAYEVLNAYVEKTLLKKNTTSVSFYGQFYNITDNEFEMPWQFQDPGFAFTGGFKLVF</sequence>
<evidence type="ECO:0000256" key="5">
    <source>
        <dbReference type="ARBA" id="ARBA00022729"/>
    </source>
</evidence>
<comment type="similarity">
    <text evidence="10">Belongs to the TonB-dependent receptor family.</text>
</comment>
<comment type="subcellular location">
    <subcellularLocation>
        <location evidence="1 10">Cell outer membrane</location>
        <topology evidence="1 10">Multi-pass membrane protein</topology>
    </subcellularLocation>
</comment>
<evidence type="ECO:0000256" key="6">
    <source>
        <dbReference type="ARBA" id="ARBA00023077"/>
    </source>
</evidence>
<dbReference type="InterPro" id="IPR036942">
    <property type="entry name" value="Beta-barrel_TonB_sf"/>
</dbReference>
<evidence type="ECO:0000313" key="13">
    <source>
        <dbReference type="EMBL" id="ROQ92247.1"/>
    </source>
</evidence>
<evidence type="ECO:0000256" key="9">
    <source>
        <dbReference type="ARBA" id="ARBA00023237"/>
    </source>
</evidence>
<keyword evidence="7 10" id="KW-0472">Membrane</keyword>
<evidence type="ECO:0000256" key="7">
    <source>
        <dbReference type="ARBA" id="ARBA00023136"/>
    </source>
</evidence>
<name>A0A3N1UUM2_9BACT</name>
<keyword evidence="9 10" id="KW-0998">Cell outer membrane</keyword>
<dbReference type="RefSeq" id="WP_123290412.1">
    <property type="nucleotide sequence ID" value="NZ_RJVA01000012.1"/>
</dbReference>
<dbReference type="SUPFAM" id="SSF56935">
    <property type="entry name" value="Porins"/>
    <property type="match status" value="1"/>
</dbReference>
<dbReference type="GO" id="GO:0009279">
    <property type="term" value="C:cell outer membrane"/>
    <property type="evidence" value="ECO:0007669"/>
    <property type="project" value="UniProtKB-SubCell"/>
</dbReference>
<dbReference type="Gene3D" id="2.40.170.20">
    <property type="entry name" value="TonB-dependent receptor, beta-barrel domain"/>
    <property type="match status" value="1"/>
</dbReference>
<proteinExistence type="inferred from homology"/>
<evidence type="ECO:0000313" key="14">
    <source>
        <dbReference type="Proteomes" id="UP000276223"/>
    </source>
</evidence>
<dbReference type="Pfam" id="PF00593">
    <property type="entry name" value="TonB_dep_Rec_b-barrel"/>
    <property type="match status" value="1"/>
</dbReference>
<evidence type="ECO:0000256" key="11">
    <source>
        <dbReference type="SAM" id="MobiDB-lite"/>
    </source>
</evidence>
<dbReference type="PANTHER" id="PTHR30069">
    <property type="entry name" value="TONB-DEPENDENT OUTER MEMBRANE RECEPTOR"/>
    <property type="match status" value="1"/>
</dbReference>
<dbReference type="AlphaFoldDB" id="A0A3N1UUM2"/>
<feature type="compositionally biased region" description="Basic and acidic residues" evidence="11">
    <location>
        <begin position="351"/>
        <end position="362"/>
    </location>
</feature>
<dbReference type="EMBL" id="RJVA01000012">
    <property type="protein sequence ID" value="ROQ92247.1"/>
    <property type="molecule type" value="Genomic_DNA"/>
</dbReference>
<keyword evidence="2 10" id="KW-0813">Transport</keyword>
<keyword evidence="6" id="KW-0798">TonB box</keyword>
<dbReference type="PANTHER" id="PTHR30069:SF29">
    <property type="entry name" value="HEMOGLOBIN AND HEMOGLOBIN-HAPTOGLOBIN-BINDING PROTEIN 1-RELATED"/>
    <property type="match status" value="1"/>
</dbReference>
<evidence type="ECO:0000256" key="2">
    <source>
        <dbReference type="ARBA" id="ARBA00022448"/>
    </source>
</evidence>
<gene>
    <name evidence="13" type="ORF">EDC27_1948</name>
</gene>
<dbReference type="InterPro" id="IPR000531">
    <property type="entry name" value="Beta-barrel_TonB"/>
</dbReference>
<keyword evidence="4 10" id="KW-0812">Transmembrane</keyword>
<dbReference type="OrthoDB" id="9763670at2"/>
<keyword evidence="3 10" id="KW-1134">Transmembrane beta strand</keyword>
<keyword evidence="14" id="KW-1185">Reference proteome</keyword>
<feature type="domain" description="TonB-dependent receptor-like beta-barrel" evidence="12">
    <location>
        <begin position="134"/>
        <end position="527"/>
    </location>
</feature>
<evidence type="ECO:0000256" key="4">
    <source>
        <dbReference type="ARBA" id="ARBA00022692"/>
    </source>
</evidence>
<feature type="region of interest" description="Disordered" evidence="11">
    <location>
        <begin position="348"/>
        <end position="370"/>
    </location>
</feature>
<dbReference type="InterPro" id="IPR039426">
    <property type="entry name" value="TonB-dep_rcpt-like"/>
</dbReference>